<dbReference type="EMBL" id="SIDB01000001">
    <property type="protein sequence ID" value="KAI3438665.1"/>
    <property type="molecule type" value="Genomic_DNA"/>
</dbReference>
<dbReference type="NCBIfam" id="TIGR00654">
    <property type="entry name" value="PhzF_family"/>
    <property type="match status" value="1"/>
</dbReference>
<evidence type="ECO:0000256" key="3">
    <source>
        <dbReference type="PIRSR" id="PIRSR016184-1"/>
    </source>
</evidence>
<evidence type="ECO:0000256" key="1">
    <source>
        <dbReference type="ARBA" id="ARBA00008270"/>
    </source>
</evidence>
<dbReference type="GO" id="GO:0005737">
    <property type="term" value="C:cytoplasm"/>
    <property type="evidence" value="ECO:0007669"/>
    <property type="project" value="TreeGrafter"/>
</dbReference>
<protein>
    <submittedName>
        <fullName evidence="4">Uncharacterized protein</fullName>
    </submittedName>
</protein>
<dbReference type="GO" id="GO:0016853">
    <property type="term" value="F:isomerase activity"/>
    <property type="evidence" value="ECO:0007669"/>
    <property type="project" value="UniProtKB-KW"/>
</dbReference>
<dbReference type="Gene3D" id="3.10.310.10">
    <property type="entry name" value="Diaminopimelate Epimerase, Chain A, domain 1"/>
    <property type="match status" value="2"/>
</dbReference>
<feature type="active site" evidence="3">
    <location>
        <position position="56"/>
    </location>
</feature>
<proteinExistence type="inferred from homology"/>
<dbReference type="InterPro" id="IPR003719">
    <property type="entry name" value="Phenazine_PhzF-like"/>
</dbReference>
<dbReference type="Pfam" id="PF02567">
    <property type="entry name" value="PhzC-PhzF"/>
    <property type="match status" value="1"/>
</dbReference>
<reference evidence="4" key="2">
    <citation type="submission" date="2020-11" db="EMBL/GenBank/DDBJ databases">
        <authorList>
            <person name="Cecchin M."/>
            <person name="Marcolungo L."/>
            <person name="Rossato M."/>
            <person name="Girolomoni L."/>
            <person name="Cosentino E."/>
            <person name="Cuine S."/>
            <person name="Li-Beisson Y."/>
            <person name="Delledonne M."/>
            <person name="Ballottari M."/>
        </authorList>
    </citation>
    <scope>NUCLEOTIDE SEQUENCE</scope>
    <source>
        <strain evidence="4">211/11P</strain>
        <tissue evidence="4">Whole cell</tissue>
    </source>
</reference>
<evidence type="ECO:0000313" key="4">
    <source>
        <dbReference type="EMBL" id="KAI3438665.1"/>
    </source>
</evidence>
<reference evidence="4" key="1">
    <citation type="journal article" date="2019" name="Plant J.">
        <title>Chlorella vulgaris genome assembly and annotation reveals the molecular basis for metabolic acclimation to high light conditions.</title>
        <authorList>
            <person name="Cecchin M."/>
            <person name="Marcolungo L."/>
            <person name="Rossato M."/>
            <person name="Girolomoni L."/>
            <person name="Cosentino E."/>
            <person name="Cuine S."/>
            <person name="Li-Beisson Y."/>
            <person name="Delledonne M."/>
            <person name="Ballottari M."/>
        </authorList>
    </citation>
    <scope>NUCLEOTIDE SEQUENCE</scope>
    <source>
        <strain evidence="4">211/11P</strain>
    </source>
</reference>
<accession>A0A9D4TZH7</accession>
<dbReference type="PIRSF" id="PIRSF016184">
    <property type="entry name" value="PhzC_PhzF"/>
    <property type="match status" value="1"/>
</dbReference>
<dbReference type="SUPFAM" id="SSF54506">
    <property type="entry name" value="Diaminopimelate epimerase-like"/>
    <property type="match status" value="1"/>
</dbReference>
<keyword evidence="2" id="KW-0413">Isomerase</keyword>
<keyword evidence="5" id="KW-1185">Reference proteome</keyword>
<organism evidence="4 5">
    <name type="scientific">Chlorella vulgaris</name>
    <name type="common">Green alga</name>
    <dbReference type="NCBI Taxonomy" id="3077"/>
    <lineage>
        <taxon>Eukaryota</taxon>
        <taxon>Viridiplantae</taxon>
        <taxon>Chlorophyta</taxon>
        <taxon>core chlorophytes</taxon>
        <taxon>Trebouxiophyceae</taxon>
        <taxon>Chlorellales</taxon>
        <taxon>Chlorellaceae</taxon>
        <taxon>Chlorella clade</taxon>
        <taxon>Chlorella</taxon>
    </lineage>
</organism>
<dbReference type="Proteomes" id="UP001055712">
    <property type="component" value="Unassembled WGS sequence"/>
</dbReference>
<gene>
    <name evidence="4" type="ORF">D9Q98_001086</name>
</gene>
<dbReference type="PANTHER" id="PTHR13774">
    <property type="entry name" value="PHENAZINE BIOSYNTHESIS PROTEIN"/>
    <property type="match status" value="1"/>
</dbReference>
<dbReference type="PANTHER" id="PTHR13774:SF17">
    <property type="entry name" value="PHENAZINE BIOSYNTHESIS-LIKE DOMAIN-CONTAINING PROTEIN"/>
    <property type="match status" value="1"/>
</dbReference>
<sequence>MSAQGSTLALRCYQIDAFTDQAFGGNAAAVVLLKPEALPLDDAVRQAIAAEKNLSETAFLECSDGSDFSTCTQFGLRWFTPATEVVLCGHATLAAAAAVYRQNPASELRFDTLSGELVVTRQEATGLLSMDLPLMEASAAAVPPGMGPGSTLVQAAVGNLAVEEVRYAPSLKYLLVVLRNDGESTRQAFLSLQPDNQALGAAHTEGQLVGVIVTLQGDGVHDFHSRFFAPWAGIAEDPVTGSAHAVLGPYWAVRLGKPQLRARQCSGRGGELQVEVKADAGRVVVAGHAVTVFEGHLLLPKAA</sequence>
<comment type="caution">
    <text evidence="4">The sequence shown here is derived from an EMBL/GenBank/DDBJ whole genome shotgun (WGS) entry which is preliminary data.</text>
</comment>
<name>A0A9D4TZH7_CHLVU</name>
<dbReference type="OrthoDB" id="75169at2759"/>
<comment type="similarity">
    <text evidence="1">Belongs to the PhzF family.</text>
</comment>
<dbReference type="AlphaFoldDB" id="A0A9D4TZH7"/>
<evidence type="ECO:0000256" key="2">
    <source>
        <dbReference type="ARBA" id="ARBA00023235"/>
    </source>
</evidence>
<evidence type="ECO:0000313" key="5">
    <source>
        <dbReference type="Proteomes" id="UP001055712"/>
    </source>
</evidence>